<proteinExistence type="predicted"/>
<dbReference type="EMBL" id="HACA01033627">
    <property type="protein sequence ID" value="CDW50988.1"/>
    <property type="molecule type" value="Transcribed_RNA"/>
</dbReference>
<reference evidence="1" key="1">
    <citation type="submission" date="2014-05" db="EMBL/GenBank/DDBJ databases">
        <authorList>
            <person name="Chronopoulou M."/>
        </authorList>
    </citation>
    <scope>NUCLEOTIDE SEQUENCE</scope>
    <source>
        <tissue evidence="1">Whole organism</tissue>
    </source>
</reference>
<evidence type="ECO:0000313" key="1">
    <source>
        <dbReference type="EMBL" id="CDW50988.1"/>
    </source>
</evidence>
<name>A0A0K2VKK0_LEPSM</name>
<protein>
    <submittedName>
        <fullName evidence="1">Uncharacterized protein</fullName>
    </submittedName>
</protein>
<accession>A0A0K2VKK0</accession>
<organism evidence="1">
    <name type="scientific">Lepeophtheirus salmonis</name>
    <name type="common">Salmon louse</name>
    <name type="synonym">Caligus salmonis</name>
    <dbReference type="NCBI Taxonomy" id="72036"/>
    <lineage>
        <taxon>Eukaryota</taxon>
        <taxon>Metazoa</taxon>
        <taxon>Ecdysozoa</taxon>
        <taxon>Arthropoda</taxon>
        <taxon>Crustacea</taxon>
        <taxon>Multicrustacea</taxon>
        <taxon>Hexanauplia</taxon>
        <taxon>Copepoda</taxon>
        <taxon>Siphonostomatoida</taxon>
        <taxon>Caligidae</taxon>
        <taxon>Lepeophtheirus</taxon>
    </lineage>
</organism>
<sequence>MPIYSMSPNGIQRENPCAYNQIEFIVIEKRFQEHESINLYFCGTVSAMFDGTEEVLQQHNWRWKEKEDQLLNINE</sequence>
<dbReference type="AlphaFoldDB" id="A0A0K2VKK0"/>